<evidence type="ECO:0000313" key="2">
    <source>
        <dbReference type="Proteomes" id="UP001242368"/>
    </source>
</evidence>
<evidence type="ECO:0000313" key="1">
    <source>
        <dbReference type="EMBL" id="MDN3708553.1"/>
    </source>
</evidence>
<keyword evidence="1" id="KW-0328">Glycosyltransferase</keyword>
<dbReference type="SUPFAM" id="SSF53756">
    <property type="entry name" value="UDP-Glycosyltransferase/glycogen phosphorylase"/>
    <property type="match status" value="1"/>
</dbReference>
<dbReference type="Pfam" id="PF13692">
    <property type="entry name" value="Glyco_trans_1_4"/>
    <property type="match status" value="1"/>
</dbReference>
<sequence>MFSNKDLKQKNLMQHKKILIVSGFTPYPANFGGAIDVWERIKGLHQLGWQVSLLVTDKAAPKAAALSVIEKRVSNFYYVERKNRAIDMLGTLPLQVRSREKLEKVLINDSFDVVLLEGEFCLPIIKNKSIHYKHLVIRVHNNESAYYKALGKSSISIKEKLYYSIEAGRIKKFTDCAFNKADQLWFISQDDLKESAYKKKGVFMPFPINEEMVPACIKETKTILFMGSLFMQNNLYGLDWYLKKVHFHLLKYPDYKLVVVGSTKGNDTELRRKYKDHERLELYFNQTDLKPFYDGAVAFINPMFHGSGVKVKSINALVNGLPLVSTDIGSEGIGLTSDMFWIANDAETFLSQIEELFGNTQRIVRVNKAQEHLKETRYLTILAKQLNEME</sequence>
<dbReference type="Proteomes" id="UP001242368">
    <property type="component" value="Unassembled WGS sequence"/>
</dbReference>
<proteinExistence type="predicted"/>
<name>A0ABT8CVL6_9FLAO</name>
<dbReference type="RefSeq" id="WP_290364413.1">
    <property type="nucleotide sequence ID" value="NZ_JAUFQU010000001.1"/>
</dbReference>
<dbReference type="GO" id="GO:0016757">
    <property type="term" value="F:glycosyltransferase activity"/>
    <property type="evidence" value="ECO:0007669"/>
    <property type="project" value="UniProtKB-KW"/>
</dbReference>
<reference evidence="2" key="1">
    <citation type="journal article" date="2019" name="Int. J. Syst. Evol. Microbiol.">
        <title>The Global Catalogue of Microorganisms (GCM) 10K type strain sequencing project: providing services to taxonomists for standard genome sequencing and annotation.</title>
        <authorList>
            <consortium name="The Broad Institute Genomics Platform"/>
            <consortium name="The Broad Institute Genome Sequencing Center for Infectious Disease"/>
            <person name="Wu L."/>
            <person name="Ma J."/>
        </authorList>
    </citation>
    <scope>NUCLEOTIDE SEQUENCE [LARGE SCALE GENOMIC DNA]</scope>
    <source>
        <strain evidence="2">CECT 7184</strain>
    </source>
</reference>
<dbReference type="EC" id="2.4.-.-" evidence="1"/>
<keyword evidence="2" id="KW-1185">Reference proteome</keyword>
<protein>
    <submittedName>
        <fullName evidence="1">Glycosyltransferase</fullName>
        <ecNumber evidence="1">2.4.-.-</ecNumber>
    </submittedName>
</protein>
<dbReference type="Gene3D" id="3.40.50.2000">
    <property type="entry name" value="Glycogen Phosphorylase B"/>
    <property type="match status" value="2"/>
</dbReference>
<dbReference type="PANTHER" id="PTHR12526:SF630">
    <property type="entry name" value="GLYCOSYLTRANSFERASE"/>
    <property type="match status" value="1"/>
</dbReference>
<comment type="caution">
    <text evidence="1">The sequence shown here is derived from an EMBL/GenBank/DDBJ whole genome shotgun (WGS) entry which is preliminary data.</text>
</comment>
<organism evidence="1 2">
    <name type="scientific">Paenimyroides ceti</name>
    <dbReference type="NCBI Taxonomy" id="395087"/>
    <lineage>
        <taxon>Bacteria</taxon>
        <taxon>Pseudomonadati</taxon>
        <taxon>Bacteroidota</taxon>
        <taxon>Flavobacteriia</taxon>
        <taxon>Flavobacteriales</taxon>
        <taxon>Flavobacteriaceae</taxon>
        <taxon>Paenimyroides</taxon>
    </lineage>
</organism>
<dbReference type="PANTHER" id="PTHR12526">
    <property type="entry name" value="GLYCOSYLTRANSFERASE"/>
    <property type="match status" value="1"/>
</dbReference>
<dbReference type="EMBL" id="JAUFQU010000001">
    <property type="protein sequence ID" value="MDN3708553.1"/>
    <property type="molecule type" value="Genomic_DNA"/>
</dbReference>
<keyword evidence="1" id="KW-0808">Transferase</keyword>
<gene>
    <name evidence="1" type="ORF">QW060_15735</name>
</gene>
<accession>A0ABT8CVL6</accession>